<reference evidence="3 4" key="1">
    <citation type="submission" date="2022-11" db="EMBL/GenBank/DDBJ databases">
        <title>Minimal conservation of predation-associated metabolite biosynthetic gene clusters underscores biosynthetic potential of Myxococcota including descriptions for ten novel species: Archangium lansinium sp. nov., Myxococcus landrumus sp. nov., Nannocystis bai.</title>
        <authorList>
            <person name="Ahearne A."/>
            <person name="Stevens C."/>
            <person name="Phillips K."/>
        </authorList>
    </citation>
    <scope>NUCLEOTIDE SEQUENCE [LARGE SCALE GENOMIC DNA]</scope>
    <source>
        <strain evidence="3 4">MIWBW</strain>
    </source>
</reference>
<proteinExistence type="predicted"/>
<sequence>MQPETLEFLADTAQYVAVVFIGAFIGIGELVSRYKDDPYEAITNRHAITYTLLNILASAVALLALKTMDMGTTPHGEGSASERVGYTLLAGFGAMGVLRSSAFTMRVGKEDIAIGPSALLQVMLAATDRAVDRARARVRAENMARTMQSIPFEQLEESLPQLAFTMMQNVTDQEKQGFANELAALRNKNMDAVAKSICLGLSLSNIVGQGVVDDAVLALRKTLAAAGDPTFASTLATPPSPPTEGQQAPVPPAGK</sequence>
<keyword evidence="2" id="KW-0472">Membrane</keyword>
<name>A0ABT3ZVC2_9BACT</name>
<evidence type="ECO:0000313" key="3">
    <source>
        <dbReference type="EMBL" id="MCY1073256.1"/>
    </source>
</evidence>
<gene>
    <name evidence="3" type="ORF">OV287_02060</name>
</gene>
<keyword evidence="2" id="KW-0812">Transmembrane</keyword>
<feature type="transmembrane region" description="Helical" evidence="2">
    <location>
        <begin position="47"/>
        <end position="65"/>
    </location>
</feature>
<feature type="transmembrane region" description="Helical" evidence="2">
    <location>
        <begin position="12"/>
        <end position="31"/>
    </location>
</feature>
<evidence type="ECO:0000313" key="4">
    <source>
        <dbReference type="Proteomes" id="UP001207654"/>
    </source>
</evidence>
<accession>A0ABT3ZVC2</accession>
<keyword evidence="2" id="KW-1133">Transmembrane helix</keyword>
<feature type="region of interest" description="Disordered" evidence="1">
    <location>
        <begin position="230"/>
        <end position="255"/>
    </location>
</feature>
<dbReference type="EMBL" id="JAPNKA010000001">
    <property type="protein sequence ID" value="MCY1073256.1"/>
    <property type="molecule type" value="Genomic_DNA"/>
</dbReference>
<feature type="transmembrane region" description="Helical" evidence="2">
    <location>
        <begin position="85"/>
        <end position="102"/>
    </location>
</feature>
<evidence type="ECO:0000256" key="2">
    <source>
        <dbReference type="SAM" id="Phobius"/>
    </source>
</evidence>
<evidence type="ECO:0000256" key="1">
    <source>
        <dbReference type="SAM" id="MobiDB-lite"/>
    </source>
</evidence>
<protein>
    <submittedName>
        <fullName evidence="3">Uncharacterized protein</fullName>
    </submittedName>
</protein>
<dbReference type="RefSeq" id="WP_267532269.1">
    <property type="nucleotide sequence ID" value="NZ_JAPNKA010000001.1"/>
</dbReference>
<comment type="caution">
    <text evidence="3">The sequence shown here is derived from an EMBL/GenBank/DDBJ whole genome shotgun (WGS) entry which is preliminary data.</text>
</comment>
<dbReference type="Proteomes" id="UP001207654">
    <property type="component" value="Unassembled WGS sequence"/>
</dbReference>
<keyword evidence="4" id="KW-1185">Reference proteome</keyword>
<organism evidence="3 4">
    <name type="scientific">Archangium lansingense</name>
    <dbReference type="NCBI Taxonomy" id="2995310"/>
    <lineage>
        <taxon>Bacteria</taxon>
        <taxon>Pseudomonadati</taxon>
        <taxon>Myxococcota</taxon>
        <taxon>Myxococcia</taxon>
        <taxon>Myxococcales</taxon>
        <taxon>Cystobacterineae</taxon>
        <taxon>Archangiaceae</taxon>
        <taxon>Archangium</taxon>
    </lineage>
</organism>